<dbReference type="EMBL" id="CM029040">
    <property type="protein sequence ID" value="KAG2631746.1"/>
    <property type="molecule type" value="Genomic_DNA"/>
</dbReference>
<keyword evidence="2" id="KW-1185">Reference proteome</keyword>
<evidence type="ECO:0000313" key="1">
    <source>
        <dbReference type="EMBL" id="KAG2631746.1"/>
    </source>
</evidence>
<gene>
    <name evidence="1" type="ORF">PVAP13_2NG045319</name>
</gene>
<accession>A0A8T0VDY1</accession>
<protein>
    <submittedName>
        <fullName evidence="1">Uncharacterized protein</fullName>
    </submittedName>
</protein>
<reference evidence="1" key="1">
    <citation type="submission" date="2020-05" db="EMBL/GenBank/DDBJ databases">
        <title>WGS assembly of Panicum virgatum.</title>
        <authorList>
            <person name="Lovell J.T."/>
            <person name="Jenkins J."/>
            <person name="Shu S."/>
            <person name="Juenger T.E."/>
            <person name="Schmutz J."/>
        </authorList>
    </citation>
    <scope>NUCLEOTIDE SEQUENCE</scope>
    <source>
        <strain evidence="1">AP13</strain>
    </source>
</reference>
<proteinExistence type="predicted"/>
<evidence type="ECO:0000313" key="2">
    <source>
        <dbReference type="Proteomes" id="UP000823388"/>
    </source>
</evidence>
<dbReference type="AlphaFoldDB" id="A0A8T0VDY1"/>
<sequence length="147" mass="15708">MADDGEEVDIELDALPDALELLGQFVGAEEPAEVASGLAGGNEQAGFPEHRLELLDQVVDRRVLLQLHLPQDALDRVRIGGQLAALALVPSDLLRPLGDHGDEAERVHAGELRHVGDGIHLAPCHCALLQVIPAGQAMERKFLSPCP</sequence>
<organism evidence="1 2">
    <name type="scientific">Panicum virgatum</name>
    <name type="common">Blackwell switchgrass</name>
    <dbReference type="NCBI Taxonomy" id="38727"/>
    <lineage>
        <taxon>Eukaryota</taxon>
        <taxon>Viridiplantae</taxon>
        <taxon>Streptophyta</taxon>
        <taxon>Embryophyta</taxon>
        <taxon>Tracheophyta</taxon>
        <taxon>Spermatophyta</taxon>
        <taxon>Magnoliopsida</taxon>
        <taxon>Liliopsida</taxon>
        <taxon>Poales</taxon>
        <taxon>Poaceae</taxon>
        <taxon>PACMAD clade</taxon>
        <taxon>Panicoideae</taxon>
        <taxon>Panicodae</taxon>
        <taxon>Paniceae</taxon>
        <taxon>Panicinae</taxon>
        <taxon>Panicum</taxon>
        <taxon>Panicum sect. Hiantes</taxon>
    </lineage>
</organism>
<comment type="caution">
    <text evidence="1">The sequence shown here is derived from an EMBL/GenBank/DDBJ whole genome shotgun (WGS) entry which is preliminary data.</text>
</comment>
<name>A0A8T0VDY1_PANVG</name>
<dbReference type="Proteomes" id="UP000823388">
    <property type="component" value="Chromosome 2N"/>
</dbReference>